<evidence type="ECO:0000313" key="1">
    <source>
        <dbReference type="EMBL" id="EJK58853.1"/>
    </source>
</evidence>
<evidence type="ECO:0000313" key="2">
    <source>
        <dbReference type="Proteomes" id="UP000266841"/>
    </source>
</evidence>
<protein>
    <submittedName>
        <fullName evidence="1">Uncharacterized protein</fullName>
    </submittedName>
</protein>
<dbReference type="AlphaFoldDB" id="K0RYJ0"/>
<organism evidence="1 2">
    <name type="scientific">Thalassiosira oceanica</name>
    <name type="common">Marine diatom</name>
    <dbReference type="NCBI Taxonomy" id="159749"/>
    <lineage>
        <taxon>Eukaryota</taxon>
        <taxon>Sar</taxon>
        <taxon>Stramenopiles</taxon>
        <taxon>Ochrophyta</taxon>
        <taxon>Bacillariophyta</taxon>
        <taxon>Coscinodiscophyceae</taxon>
        <taxon>Thalassiosirophycidae</taxon>
        <taxon>Thalassiosirales</taxon>
        <taxon>Thalassiosiraceae</taxon>
        <taxon>Thalassiosira</taxon>
    </lineage>
</organism>
<keyword evidence="2" id="KW-1185">Reference proteome</keyword>
<proteinExistence type="predicted"/>
<sequence>MGGYTLHYVRGSCSLQFASVSSGALHARASGDAPGAAFGGGLGPQRPRLMSLAERAEAQVSWYDRSGRSAM</sequence>
<gene>
    <name evidence="1" type="ORF">THAOC_20988</name>
</gene>
<reference evidence="1 2" key="1">
    <citation type="journal article" date="2012" name="Genome Biol.">
        <title>Genome and low-iron response of an oceanic diatom adapted to chronic iron limitation.</title>
        <authorList>
            <person name="Lommer M."/>
            <person name="Specht M."/>
            <person name="Roy A.S."/>
            <person name="Kraemer L."/>
            <person name="Andreson R."/>
            <person name="Gutowska M.A."/>
            <person name="Wolf J."/>
            <person name="Bergner S.V."/>
            <person name="Schilhabel M.B."/>
            <person name="Klostermeier U.C."/>
            <person name="Beiko R.G."/>
            <person name="Rosenstiel P."/>
            <person name="Hippler M."/>
            <person name="Laroche J."/>
        </authorList>
    </citation>
    <scope>NUCLEOTIDE SEQUENCE [LARGE SCALE GENOMIC DNA]</scope>
    <source>
        <strain evidence="1 2">CCMP1005</strain>
    </source>
</reference>
<dbReference type="Proteomes" id="UP000266841">
    <property type="component" value="Unassembled WGS sequence"/>
</dbReference>
<name>K0RYJ0_THAOC</name>
<dbReference type="EMBL" id="AGNL01024091">
    <property type="protein sequence ID" value="EJK58853.1"/>
    <property type="molecule type" value="Genomic_DNA"/>
</dbReference>
<comment type="caution">
    <text evidence="1">The sequence shown here is derived from an EMBL/GenBank/DDBJ whole genome shotgun (WGS) entry which is preliminary data.</text>
</comment>
<accession>K0RYJ0</accession>